<protein>
    <submittedName>
        <fullName evidence="1">Uncharacterized protein</fullName>
    </submittedName>
</protein>
<comment type="caution">
    <text evidence="1">The sequence shown here is derived from an EMBL/GenBank/DDBJ whole genome shotgun (WGS) entry which is preliminary data.</text>
</comment>
<reference evidence="1 2" key="1">
    <citation type="journal article" date="2024" name="Plant Biotechnol. J.">
        <title>Dendrobium thyrsiflorum genome and its molecular insights into genes involved in important horticultural traits.</title>
        <authorList>
            <person name="Chen B."/>
            <person name="Wang J.Y."/>
            <person name="Zheng P.J."/>
            <person name="Li K.L."/>
            <person name="Liang Y.M."/>
            <person name="Chen X.F."/>
            <person name="Zhang C."/>
            <person name="Zhao X."/>
            <person name="He X."/>
            <person name="Zhang G.Q."/>
            <person name="Liu Z.J."/>
            <person name="Xu Q."/>
        </authorList>
    </citation>
    <scope>NUCLEOTIDE SEQUENCE [LARGE SCALE GENOMIC DNA]</scope>
    <source>
        <strain evidence="1">GZMU011</strain>
    </source>
</reference>
<evidence type="ECO:0000313" key="1">
    <source>
        <dbReference type="EMBL" id="KAL0911674.1"/>
    </source>
</evidence>
<gene>
    <name evidence="1" type="ORF">M5K25_019829</name>
</gene>
<dbReference type="Proteomes" id="UP001552299">
    <property type="component" value="Unassembled WGS sequence"/>
</dbReference>
<dbReference type="EMBL" id="JANQDX010000015">
    <property type="protein sequence ID" value="KAL0911674.1"/>
    <property type="molecule type" value="Genomic_DNA"/>
</dbReference>
<proteinExistence type="predicted"/>
<organism evidence="1 2">
    <name type="scientific">Dendrobium thyrsiflorum</name>
    <name type="common">Pinecone-like raceme dendrobium</name>
    <name type="synonym">Orchid</name>
    <dbReference type="NCBI Taxonomy" id="117978"/>
    <lineage>
        <taxon>Eukaryota</taxon>
        <taxon>Viridiplantae</taxon>
        <taxon>Streptophyta</taxon>
        <taxon>Embryophyta</taxon>
        <taxon>Tracheophyta</taxon>
        <taxon>Spermatophyta</taxon>
        <taxon>Magnoliopsida</taxon>
        <taxon>Liliopsida</taxon>
        <taxon>Asparagales</taxon>
        <taxon>Orchidaceae</taxon>
        <taxon>Epidendroideae</taxon>
        <taxon>Malaxideae</taxon>
        <taxon>Dendrobiinae</taxon>
        <taxon>Dendrobium</taxon>
    </lineage>
</organism>
<keyword evidence="2" id="KW-1185">Reference proteome</keyword>
<accession>A0ABD0UFZ1</accession>
<dbReference type="AlphaFoldDB" id="A0ABD0UFZ1"/>
<evidence type="ECO:0000313" key="2">
    <source>
        <dbReference type="Proteomes" id="UP001552299"/>
    </source>
</evidence>
<name>A0ABD0UFZ1_DENTH</name>
<sequence length="178" mass="20056">MKELEANLSLLEETIAGLSDLDSYILMHSNKLHSFFFLAQWQNQDSSSTQSASSLSASMAEYKIPSPLCNAFKAYNYENSPIKAKATKNPILCRQVDRVDKDKISFILSETNGLAFRDNIQVHVNAFNVADVILYPGTYGGKNGRSAGRREIRQLKYDFIEKISDCKNLSLRTQHSHT</sequence>